<organism evidence="4 5">
    <name type="scientific">Lolium multiflorum</name>
    <name type="common">Italian ryegrass</name>
    <name type="synonym">Lolium perenne subsp. multiflorum</name>
    <dbReference type="NCBI Taxonomy" id="4521"/>
    <lineage>
        <taxon>Eukaryota</taxon>
        <taxon>Viridiplantae</taxon>
        <taxon>Streptophyta</taxon>
        <taxon>Embryophyta</taxon>
        <taxon>Tracheophyta</taxon>
        <taxon>Spermatophyta</taxon>
        <taxon>Magnoliopsida</taxon>
        <taxon>Liliopsida</taxon>
        <taxon>Poales</taxon>
        <taxon>Poaceae</taxon>
        <taxon>BOP clade</taxon>
        <taxon>Pooideae</taxon>
        <taxon>Poodae</taxon>
        <taxon>Poeae</taxon>
        <taxon>Poeae Chloroplast Group 2 (Poeae type)</taxon>
        <taxon>Loliodinae</taxon>
        <taxon>Loliinae</taxon>
        <taxon>Lolium</taxon>
    </lineage>
</organism>
<dbReference type="PANTHER" id="PTHR26379:SF295">
    <property type="entry name" value="OS10G0429651 PROTEIN"/>
    <property type="match status" value="1"/>
</dbReference>
<name>A0AAD8R7C9_LOLMU</name>
<dbReference type="Gene3D" id="3.30.710.10">
    <property type="entry name" value="Potassium Channel Kv1.1, Chain A"/>
    <property type="match status" value="1"/>
</dbReference>
<protein>
    <recommendedName>
        <fullName evidence="3">MATH domain-containing protein</fullName>
    </recommendedName>
</protein>
<dbReference type="InterPro" id="IPR008974">
    <property type="entry name" value="TRAF-like"/>
</dbReference>
<sequence length="285" mass="32369">MAFAGVSLIVDGELCDQTMAPIDARADRGYHMLVIEGYSRSKDTPPTGEYIKSRPFLVGGHRWRIDYYPNGFEEDDEEFIAVFLVRDEDVEGQEVKAQAVFSFIDQPEFRMSTRVRKCQIPAHRRHGEKQFIRRDTLEASSHLKDDSFIIRCDVVVINAPADASTDKVAGETPPSDMQSHLSNLLLSDEGADITFKLIEAADMYDLQRLKLICAEQLVEYTYMGRVADIIVLAERRRCRLLKDFCVELIKSHSSLYTVFTVDSLDQIIRTCSPSVLNELLSKFAT</sequence>
<feature type="domain" description="MATH" evidence="3">
    <location>
        <begin position="28"/>
        <end position="154"/>
    </location>
</feature>
<comment type="caution">
    <text evidence="4">The sequence shown here is derived from an EMBL/GenBank/DDBJ whole genome shotgun (WGS) entry which is preliminary data.</text>
</comment>
<dbReference type="Gene3D" id="2.60.210.10">
    <property type="entry name" value="Apoptosis, Tumor Necrosis Factor Receptor Associated Protein 2, Chain A"/>
    <property type="match status" value="1"/>
</dbReference>
<dbReference type="SUPFAM" id="SSF49599">
    <property type="entry name" value="TRAF domain-like"/>
    <property type="match status" value="1"/>
</dbReference>
<dbReference type="Proteomes" id="UP001231189">
    <property type="component" value="Unassembled WGS sequence"/>
</dbReference>
<dbReference type="PROSITE" id="PS50144">
    <property type="entry name" value="MATH"/>
    <property type="match status" value="1"/>
</dbReference>
<dbReference type="InterPro" id="IPR045005">
    <property type="entry name" value="BPM1-6"/>
</dbReference>
<reference evidence="4" key="1">
    <citation type="submission" date="2023-07" db="EMBL/GenBank/DDBJ databases">
        <title>A chromosome-level genome assembly of Lolium multiflorum.</title>
        <authorList>
            <person name="Chen Y."/>
            <person name="Copetti D."/>
            <person name="Kolliker R."/>
            <person name="Studer B."/>
        </authorList>
    </citation>
    <scope>NUCLEOTIDE SEQUENCE</scope>
    <source>
        <strain evidence="4">02402/16</strain>
        <tissue evidence="4">Leaf</tissue>
    </source>
</reference>
<dbReference type="EMBL" id="JAUUTY010000006">
    <property type="protein sequence ID" value="KAK1614369.1"/>
    <property type="molecule type" value="Genomic_DNA"/>
</dbReference>
<comment type="similarity">
    <text evidence="2">Belongs to the Tdpoz family.</text>
</comment>
<dbReference type="AlphaFoldDB" id="A0AAD8R7C9"/>
<proteinExistence type="inferred from homology"/>
<dbReference type="Pfam" id="PF24570">
    <property type="entry name" value="BACK_BPM_SPOP"/>
    <property type="match status" value="1"/>
</dbReference>
<dbReference type="CDD" id="cd00121">
    <property type="entry name" value="MATH"/>
    <property type="match status" value="1"/>
</dbReference>
<accession>A0AAD8R7C9</accession>
<evidence type="ECO:0000256" key="1">
    <source>
        <dbReference type="ARBA" id="ARBA00004906"/>
    </source>
</evidence>
<dbReference type="InterPro" id="IPR056423">
    <property type="entry name" value="BACK_BPM_SPOP"/>
</dbReference>
<evidence type="ECO:0000313" key="4">
    <source>
        <dbReference type="EMBL" id="KAK1614369.1"/>
    </source>
</evidence>
<dbReference type="InterPro" id="IPR011333">
    <property type="entry name" value="SKP1/BTB/POZ_sf"/>
</dbReference>
<dbReference type="PANTHER" id="PTHR26379">
    <property type="entry name" value="BTB/POZ AND MATH DOMAIN-CONTAINING PROTEIN 1"/>
    <property type="match status" value="1"/>
</dbReference>
<dbReference type="Pfam" id="PF22486">
    <property type="entry name" value="MATH_2"/>
    <property type="match status" value="1"/>
</dbReference>
<evidence type="ECO:0000313" key="5">
    <source>
        <dbReference type="Proteomes" id="UP001231189"/>
    </source>
</evidence>
<dbReference type="InterPro" id="IPR002083">
    <property type="entry name" value="MATH/TRAF_dom"/>
</dbReference>
<dbReference type="GO" id="GO:0016567">
    <property type="term" value="P:protein ubiquitination"/>
    <property type="evidence" value="ECO:0007669"/>
    <property type="project" value="InterPro"/>
</dbReference>
<evidence type="ECO:0000256" key="2">
    <source>
        <dbReference type="ARBA" id="ARBA00010846"/>
    </source>
</evidence>
<gene>
    <name evidence="4" type="ORF">QYE76_019886</name>
</gene>
<keyword evidence="5" id="KW-1185">Reference proteome</keyword>
<evidence type="ECO:0000259" key="3">
    <source>
        <dbReference type="PROSITE" id="PS50144"/>
    </source>
</evidence>
<comment type="pathway">
    <text evidence="1">Protein modification; protein ubiquitination.</text>
</comment>